<dbReference type="SMART" id="SM00342">
    <property type="entry name" value="HTH_ARAC"/>
    <property type="match status" value="1"/>
</dbReference>
<dbReference type="EMBL" id="JADIKK010000007">
    <property type="protein sequence ID" value="MFK2875825.1"/>
    <property type="molecule type" value="Genomic_DNA"/>
</dbReference>
<keyword evidence="3" id="KW-0804">Transcription</keyword>
<dbReference type="InterPro" id="IPR050204">
    <property type="entry name" value="AraC_XylS_family_regulators"/>
</dbReference>
<protein>
    <submittedName>
        <fullName evidence="8">Helix-turn-helix transcriptional regulator</fullName>
    </submittedName>
</protein>
<comment type="caution">
    <text evidence="8">The sequence shown here is derived from an EMBL/GenBank/DDBJ whole genome shotgun (WGS) entry which is preliminary data.</text>
</comment>
<feature type="region of interest" description="Disordered" evidence="4">
    <location>
        <begin position="1"/>
        <end position="27"/>
    </location>
</feature>
<keyword evidence="1" id="KW-0805">Transcription regulation</keyword>
<keyword evidence="9" id="KW-1185">Reference proteome</keyword>
<dbReference type="Gene3D" id="1.10.10.60">
    <property type="entry name" value="Homeodomain-like"/>
    <property type="match status" value="1"/>
</dbReference>
<dbReference type="EMBL" id="JADIKK010000008">
    <property type="protein sequence ID" value="MFK2879844.1"/>
    <property type="molecule type" value="Genomic_DNA"/>
</dbReference>
<evidence type="ECO:0000313" key="6">
    <source>
        <dbReference type="EMBL" id="MFK2875825.1"/>
    </source>
</evidence>
<keyword evidence="2" id="KW-0238">DNA-binding</keyword>
<name>A0ABW8JE88_9GAMM</name>
<gene>
    <name evidence="6" type="ORF">ISP25_01900</name>
    <name evidence="7" type="ORF">ISP25_04260</name>
    <name evidence="8" type="ORF">ISP25_22520</name>
</gene>
<evidence type="ECO:0000256" key="3">
    <source>
        <dbReference type="ARBA" id="ARBA00023163"/>
    </source>
</evidence>
<dbReference type="PROSITE" id="PS01124">
    <property type="entry name" value="HTH_ARAC_FAMILY_2"/>
    <property type="match status" value="1"/>
</dbReference>
<dbReference type="Pfam" id="PF12833">
    <property type="entry name" value="HTH_18"/>
    <property type="match status" value="1"/>
</dbReference>
<dbReference type="RefSeq" id="WP_404611923.1">
    <property type="nucleotide sequence ID" value="NZ_JADIKK010000007.1"/>
</dbReference>
<feature type="domain" description="HTH araC/xylS-type" evidence="5">
    <location>
        <begin position="149"/>
        <end position="249"/>
    </location>
</feature>
<dbReference type="InterPro" id="IPR018060">
    <property type="entry name" value="HTH_AraC"/>
</dbReference>
<evidence type="ECO:0000256" key="2">
    <source>
        <dbReference type="ARBA" id="ARBA00023125"/>
    </source>
</evidence>
<evidence type="ECO:0000313" key="7">
    <source>
        <dbReference type="EMBL" id="MFK2876279.1"/>
    </source>
</evidence>
<organism evidence="8 9">
    <name type="scientific">Rhodanobacter hydrolyticus</name>
    <dbReference type="NCBI Taxonomy" id="2250595"/>
    <lineage>
        <taxon>Bacteria</taxon>
        <taxon>Pseudomonadati</taxon>
        <taxon>Pseudomonadota</taxon>
        <taxon>Gammaproteobacteria</taxon>
        <taxon>Lysobacterales</taxon>
        <taxon>Rhodanobacteraceae</taxon>
        <taxon>Rhodanobacter</taxon>
    </lineage>
</organism>
<evidence type="ECO:0000256" key="4">
    <source>
        <dbReference type="SAM" id="MobiDB-lite"/>
    </source>
</evidence>
<sequence length="257" mass="28381">MQLVSRKPMPAGQTDGKRPSAQHAPLRQVEHGVEVLDNLRRARHRHLDAYATVVVSGTFEESSYAGRIRATAGDVLVHPQLDAHENHHVSSTVKLIRLPWIDRCGTGGLYRLKDLDELARVAETDVPEASERLAHAVLHGLSIPCGLRNDWPDQLAADLANDVSMSLGHWASRNGLAPETVSRGFSKAYGTTPEVFRAELKAKAAWFRITHADDRLGEIAAEAGFADQAHMTRWIHRLTGLSPTTWRGLATGRRYLS</sequence>
<dbReference type="PANTHER" id="PTHR46796">
    <property type="entry name" value="HTH-TYPE TRANSCRIPTIONAL ACTIVATOR RHAS-RELATED"/>
    <property type="match status" value="1"/>
</dbReference>
<dbReference type="PANTHER" id="PTHR46796:SF2">
    <property type="entry name" value="TRANSCRIPTIONAL REGULATORY PROTEIN"/>
    <property type="match status" value="1"/>
</dbReference>
<dbReference type="Proteomes" id="UP001620339">
    <property type="component" value="Unassembled WGS sequence"/>
</dbReference>
<evidence type="ECO:0000313" key="8">
    <source>
        <dbReference type="EMBL" id="MFK2879844.1"/>
    </source>
</evidence>
<reference evidence="8 9" key="1">
    <citation type="submission" date="2020-10" db="EMBL/GenBank/DDBJ databases">
        <title>Phylogeny of dyella-like bacteria.</title>
        <authorList>
            <person name="Fu J."/>
        </authorList>
    </citation>
    <scope>NUCLEOTIDE SEQUENCE [LARGE SCALE GENOMIC DNA]</scope>
    <source>
        <strain evidence="8 9">KACC 19113</strain>
    </source>
</reference>
<dbReference type="EMBL" id="JADIKK010000008">
    <property type="protein sequence ID" value="MFK2876279.1"/>
    <property type="molecule type" value="Genomic_DNA"/>
</dbReference>
<evidence type="ECO:0000256" key="1">
    <source>
        <dbReference type="ARBA" id="ARBA00023015"/>
    </source>
</evidence>
<accession>A0ABW8JE88</accession>
<dbReference type="InterPro" id="IPR009057">
    <property type="entry name" value="Homeodomain-like_sf"/>
</dbReference>
<proteinExistence type="predicted"/>
<evidence type="ECO:0000259" key="5">
    <source>
        <dbReference type="PROSITE" id="PS01124"/>
    </source>
</evidence>
<dbReference type="SUPFAM" id="SSF46689">
    <property type="entry name" value="Homeodomain-like"/>
    <property type="match status" value="1"/>
</dbReference>
<evidence type="ECO:0000313" key="9">
    <source>
        <dbReference type="Proteomes" id="UP001620339"/>
    </source>
</evidence>